<reference evidence="7 8" key="1">
    <citation type="journal article" date="2018" name="Nat. Ecol. Evol.">
        <title>Pezizomycetes genomes reveal the molecular basis of ectomycorrhizal truffle lifestyle.</title>
        <authorList>
            <person name="Murat C."/>
            <person name="Payen T."/>
            <person name="Noel B."/>
            <person name="Kuo A."/>
            <person name="Morin E."/>
            <person name="Chen J."/>
            <person name="Kohler A."/>
            <person name="Krizsan K."/>
            <person name="Balestrini R."/>
            <person name="Da Silva C."/>
            <person name="Montanini B."/>
            <person name="Hainaut M."/>
            <person name="Levati E."/>
            <person name="Barry K.W."/>
            <person name="Belfiori B."/>
            <person name="Cichocki N."/>
            <person name="Clum A."/>
            <person name="Dockter R.B."/>
            <person name="Fauchery L."/>
            <person name="Guy J."/>
            <person name="Iotti M."/>
            <person name="Le Tacon F."/>
            <person name="Lindquist E.A."/>
            <person name="Lipzen A."/>
            <person name="Malagnac F."/>
            <person name="Mello A."/>
            <person name="Molinier V."/>
            <person name="Miyauchi S."/>
            <person name="Poulain J."/>
            <person name="Riccioni C."/>
            <person name="Rubini A."/>
            <person name="Sitrit Y."/>
            <person name="Splivallo R."/>
            <person name="Traeger S."/>
            <person name="Wang M."/>
            <person name="Zifcakova L."/>
            <person name="Wipf D."/>
            <person name="Zambonelli A."/>
            <person name="Paolocci F."/>
            <person name="Nowrousian M."/>
            <person name="Ottonello S."/>
            <person name="Baldrian P."/>
            <person name="Spatafora J.W."/>
            <person name="Henrissat B."/>
            <person name="Nagy L.G."/>
            <person name="Aury J.M."/>
            <person name="Wincker P."/>
            <person name="Grigoriev I.V."/>
            <person name="Bonfante P."/>
            <person name="Martin F.M."/>
        </authorList>
    </citation>
    <scope>NUCLEOTIDE SEQUENCE [LARGE SCALE GENOMIC DNA]</scope>
    <source>
        <strain evidence="7 8">RN42</strain>
    </source>
</reference>
<feature type="domain" description="CCAAT-binding factor" evidence="6">
    <location>
        <begin position="374"/>
        <end position="528"/>
    </location>
</feature>
<dbReference type="OrthoDB" id="10263185at2759"/>
<evidence type="ECO:0000256" key="5">
    <source>
        <dbReference type="SAM" id="MobiDB-lite"/>
    </source>
</evidence>
<evidence type="ECO:0000313" key="7">
    <source>
        <dbReference type="EMBL" id="RPA82681.1"/>
    </source>
</evidence>
<dbReference type="GO" id="GO:0032040">
    <property type="term" value="C:small-subunit processome"/>
    <property type="evidence" value="ECO:0007669"/>
    <property type="project" value="TreeGrafter"/>
</dbReference>
<keyword evidence="8" id="KW-1185">Reference proteome</keyword>
<dbReference type="SUPFAM" id="SSF48371">
    <property type="entry name" value="ARM repeat"/>
    <property type="match status" value="1"/>
</dbReference>
<keyword evidence="4" id="KW-1133">Transmembrane helix</keyword>
<dbReference type="GO" id="GO:0031965">
    <property type="term" value="C:nuclear membrane"/>
    <property type="evidence" value="ECO:0007669"/>
    <property type="project" value="UniProtKB-SubCell"/>
</dbReference>
<sequence>MARQKNFEMRHALASFRSLSAAGRGKQKHHKPTTTRYGIHISTMPGPLKTNRELAARKKRKIAASTDKEPASKKTQTVIVESTRNADIVKDIEKLQKGVLESEKNYNSIVTLVEHVQSRNSRLVKTKAAKALRQIFTTLMSTGRLSRSKKDSPDQVTVIEWLRGRYNEVTAELLKWLNDDEESVRTLALEMLLEFVIAEASFLRPSKDEYWFPEALFRSIVKSLLGSENTNRRLLEEFCKNFVDKYGDLTYFTYTSITQICGSDDTKTHAMVRNTVALLECMDGYPVSETVTSPPPSIIANMGDLKKTPAPLKSSSLRRAYQECWVAALRSVVDPEELKNILREKTHLMIKHFMTPELLMDFFTGCYDRGGPLALLALDGLFQLIEKRNLDYPDFYKKLYAMFDRNLLHLKYRPQFFRLVDVFLSSSHLPATITASFIKRMSRLSLSAPPAAIVTIVPFVYNLLRKHPTCLFMLHRANQYDLNELRKYGMDDPYLPDEEDPINSEALESCLWELVMLRDHYNPNVARFCGILAEQFTKPTFNTEEFLEHSYGSMIQEDLKKPTKKPVPIEFDVARVLTGPYKKKSELAVAEVTDADEEKEDDLWTFVH</sequence>
<dbReference type="InterPro" id="IPR016024">
    <property type="entry name" value="ARM-type_fold"/>
</dbReference>
<gene>
    <name evidence="7" type="ORF">BJ508DRAFT_413865</name>
</gene>
<dbReference type="PANTHER" id="PTHR12455">
    <property type="entry name" value="NUCLEOLAR COMPLEX PROTEIN 4"/>
    <property type="match status" value="1"/>
</dbReference>
<dbReference type="GO" id="GO:0042254">
    <property type="term" value="P:ribosome biogenesis"/>
    <property type="evidence" value="ECO:0007669"/>
    <property type="project" value="InterPro"/>
</dbReference>
<dbReference type="EMBL" id="ML119669">
    <property type="protein sequence ID" value="RPA82681.1"/>
    <property type="molecule type" value="Genomic_DNA"/>
</dbReference>
<keyword evidence="3" id="KW-0812">Transmembrane</keyword>
<keyword evidence="4" id="KW-0472">Membrane</keyword>
<dbReference type="Proteomes" id="UP000275078">
    <property type="component" value="Unassembled WGS sequence"/>
</dbReference>
<dbReference type="GO" id="GO:0030692">
    <property type="term" value="C:Noc4p-Nop14p complex"/>
    <property type="evidence" value="ECO:0007669"/>
    <property type="project" value="TreeGrafter"/>
</dbReference>
<feature type="region of interest" description="Disordered" evidence="5">
    <location>
        <begin position="20"/>
        <end position="47"/>
    </location>
</feature>
<evidence type="ECO:0000256" key="4">
    <source>
        <dbReference type="ARBA" id="ARBA00022989"/>
    </source>
</evidence>
<evidence type="ECO:0000256" key="1">
    <source>
        <dbReference type="ARBA" id="ARBA00004232"/>
    </source>
</evidence>
<dbReference type="STRING" id="1160509.A0A3N4IEN5"/>
<organism evidence="7 8">
    <name type="scientific">Ascobolus immersus RN42</name>
    <dbReference type="NCBI Taxonomy" id="1160509"/>
    <lineage>
        <taxon>Eukaryota</taxon>
        <taxon>Fungi</taxon>
        <taxon>Dikarya</taxon>
        <taxon>Ascomycota</taxon>
        <taxon>Pezizomycotina</taxon>
        <taxon>Pezizomycetes</taxon>
        <taxon>Pezizales</taxon>
        <taxon>Ascobolaceae</taxon>
        <taxon>Ascobolus</taxon>
    </lineage>
</organism>
<comment type="similarity">
    <text evidence="2">Belongs to the CBF/MAK21 family.</text>
</comment>
<dbReference type="InterPro" id="IPR005612">
    <property type="entry name" value="CCAAT-binding_factor"/>
</dbReference>
<dbReference type="InterPro" id="IPR027193">
    <property type="entry name" value="Noc4"/>
</dbReference>
<comment type="subcellular location">
    <subcellularLocation>
        <location evidence="1">Nucleus membrane</location>
        <topology evidence="1">Multi-pass membrane protein</topology>
    </subcellularLocation>
</comment>
<accession>A0A3N4IEN5</accession>
<protein>
    <submittedName>
        <fullName evidence="7">CBF-domain-containing protein</fullName>
    </submittedName>
</protein>
<dbReference type="PANTHER" id="PTHR12455:SF0">
    <property type="entry name" value="NUCLEOLAR COMPLEX PROTEIN 4 HOMOLOG"/>
    <property type="match status" value="1"/>
</dbReference>
<evidence type="ECO:0000313" key="8">
    <source>
        <dbReference type="Proteomes" id="UP000275078"/>
    </source>
</evidence>
<proteinExistence type="inferred from homology"/>
<dbReference type="AlphaFoldDB" id="A0A3N4IEN5"/>
<evidence type="ECO:0000256" key="3">
    <source>
        <dbReference type="ARBA" id="ARBA00022692"/>
    </source>
</evidence>
<evidence type="ECO:0000256" key="2">
    <source>
        <dbReference type="ARBA" id="ARBA00007797"/>
    </source>
</evidence>
<evidence type="ECO:0000259" key="6">
    <source>
        <dbReference type="Pfam" id="PF03914"/>
    </source>
</evidence>
<name>A0A3N4IEN5_ASCIM</name>
<dbReference type="Pfam" id="PF03914">
    <property type="entry name" value="CBF"/>
    <property type="match status" value="1"/>
</dbReference>